<feature type="transmembrane region" description="Helical" evidence="1">
    <location>
        <begin position="88"/>
        <end position="114"/>
    </location>
</feature>
<proteinExistence type="predicted"/>
<evidence type="ECO:0000313" key="2">
    <source>
        <dbReference type="EMBL" id="GCF08743.1"/>
    </source>
</evidence>
<dbReference type="RefSeq" id="WP_172632058.1">
    <property type="nucleotide sequence ID" value="NZ_BIXY01000029.1"/>
</dbReference>
<feature type="transmembrane region" description="Helical" evidence="1">
    <location>
        <begin position="45"/>
        <end position="68"/>
    </location>
</feature>
<gene>
    <name evidence="2" type="ORF">KDI_23070</name>
</gene>
<accession>A0A5A5TCI4</accession>
<keyword evidence="1" id="KW-0472">Membrane</keyword>
<evidence type="ECO:0000256" key="1">
    <source>
        <dbReference type="SAM" id="Phobius"/>
    </source>
</evidence>
<protein>
    <submittedName>
        <fullName evidence="2">Uncharacterized protein</fullName>
    </submittedName>
</protein>
<organism evidence="2 3">
    <name type="scientific">Dictyobacter arantiisoli</name>
    <dbReference type="NCBI Taxonomy" id="2014874"/>
    <lineage>
        <taxon>Bacteria</taxon>
        <taxon>Bacillati</taxon>
        <taxon>Chloroflexota</taxon>
        <taxon>Ktedonobacteria</taxon>
        <taxon>Ktedonobacterales</taxon>
        <taxon>Dictyobacteraceae</taxon>
        <taxon>Dictyobacter</taxon>
    </lineage>
</organism>
<feature type="transmembrane region" description="Helical" evidence="1">
    <location>
        <begin position="216"/>
        <end position="238"/>
    </location>
</feature>
<feature type="transmembrane region" description="Helical" evidence="1">
    <location>
        <begin position="178"/>
        <end position="204"/>
    </location>
</feature>
<dbReference type="AlphaFoldDB" id="A0A5A5TCI4"/>
<evidence type="ECO:0000313" key="3">
    <source>
        <dbReference type="Proteomes" id="UP000322530"/>
    </source>
</evidence>
<comment type="caution">
    <text evidence="2">The sequence shown here is derived from an EMBL/GenBank/DDBJ whole genome shotgun (WGS) entry which is preliminary data.</text>
</comment>
<dbReference type="EMBL" id="BIXY01000029">
    <property type="protein sequence ID" value="GCF08743.1"/>
    <property type="molecule type" value="Genomic_DNA"/>
</dbReference>
<reference evidence="2 3" key="1">
    <citation type="submission" date="2019-01" db="EMBL/GenBank/DDBJ databases">
        <title>Draft genome sequence of Dictyobacter sp. Uno17.</title>
        <authorList>
            <person name="Wang C.M."/>
            <person name="Zheng Y."/>
            <person name="Sakai Y."/>
            <person name="Abe K."/>
            <person name="Yokota A."/>
            <person name="Yabe S."/>
        </authorList>
    </citation>
    <scope>NUCLEOTIDE SEQUENCE [LARGE SCALE GENOMIC DNA]</scope>
    <source>
        <strain evidence="2 3">Uno17</strain>
    </source>
</reference>
<keyword evidence="3" id="KW-1185">Reference proteome</keyword>
<name>A0A5A5TCI4_9CHLR</name>
<dbReference type="Pfam" id="PF12730">
    <property type="entry name" value="ABC2_membrane_4"/>
    <property type="match status" value="1"/>
</dbReference>
<feature type="transmembrane region" description="Helical" evidence="1">
    <location>
        <begin position="135"/>
        <end position="166"/>
    </location>
</feature>
<keyword evidence="1" id="KW-1133">Transmembrane helix</keyword>
<dbReference type="Proteomes" id="UP000322530">
    <property type="component" value="Unassembled WGS sequence"/>
</dbReference>
<sequence>MARDAHNAQISVSHAQTIVQGWWPQTWQLIRWYFFVLRRRLMTKVVLWIFFGLYVLILVLTIFSHLLLKPARSAPSAADPIGILTFPGSLQFALALLGLLGPLLLCIVASMLVGSDYVLGMHRQMLTRGMSRAQVFIAQIVTLALVALGFVGVTFLIAIVLGLLIGPLFGYRPQLLPWAGWLGIILTWLTQSLRFFVYMSIAVLAATCGRSATVGIIFSLGYIVVEYLATTVVFSIIGGLSAQIGSALAALINALPGVVSNTLNGYTTSLIVGQGIVSWDRLPLQLFLTLAYIIILLGASYLIYNTSDISD</sequence>
<keyword evidence="1" id="KW-0812">Transmembrane</keyword>
<feature type="transmembrane region" description="Helical" evidence="1">
    <location>
        <begin position="284"/>
        <end position="304"/>
    </location>
</feature>